<keyword evidence="1" id="KW-0472">Membrane</keyword>
<feature type="transmembrane region" description="Helical" evidence="1">
    <location>
        <begin position="59"/>
        <end position="90"/>
    </location>
</feature>
<reference evidence="2" key="2">
    <citation type="journal article" date="2015" name="Data Brief">
        <title>Shoot transcriptome of the giant reed, Arundo donax.</title>
        <authorList>
            <person name="Barrero R.A."/>
            <person name="Guerrero F.D."/>
            <person name="Moolhuijzen P."/>
            <person name="Goolsby J.A."/>
            <person name="Tidwell J."/>
            <person name="Bellgard S.E."/>
            <person name="Bellgard M.I."/>
        </authorList>
    </citation>
    <scope>NUCLEOTIDE SEQUENCE</scope>
    <source>
        <tissue evidence="2">Shoot tissue taken approximately 20 cm above the soil surface</tissue>
    </source>
</reference>
<dbReference type="EMBL" id="GBRH01215705">
    <property type="protein sequence ID" value="JAD82190.1"/>
    <property type="molecule type" value="Transcribed_RNA"/>
</dbReference>
<keyword evidence="1" id="KW-0812">Transmembrane</keyword>
<sequence>MALTESLYLDGSPKSRLLRFSSMVSLLQTKMYPPMASPLGSASDAGRLLNLLSTPMELLVLPLAAAFFFLSWAAFFLPMLVLLLLLLAGLPTDLLK</sequence>
<protein>
    <submittedName>
        <fullName evidence="2">Uncharacterized protein</fullName>
    </submittedName>
</protein>
<keyword evidence="1" id="KW-1133">Transmembrane helix</keyword>
<organism evidence="2">
    <name type="scientific">Arundo donax</name>
    <name type="common">Giant reed</name>
    <name type="synonym">Donax arundinaceus</name>
    <dbReference type="NCBI Taxonomy" id="35708"/>
    <lineage>
        <taxon>Eukaryota</taxon>
        <taxon>Viridiplantae</taxon>
        <taxon>Streptophyta</taxon>
        <taxon>Embryophyta</taxon>
        <taxon>Tracheophyta</taxon>
        <taxon>Spermatophyta</taxon>
        <taxon>Magnoliopsida</taxon>
        <taxon>Liliopsida</taxon>
        <taxon>Poales</taxon>
        <taxon>Poaceae</taxon>
        <taxon>PACMAD clade</taxon>
        <taxon>Arundinoideae</taxon>
        <taxon>Arundineae</taxon>
        <taxon>Arundo</taxon>
    </lineage>
</organism>
<proteinExistence type="predicted"/>
<evidence type="ECO:0000313" key="2">
    <source>
        <dbReference type="EMBL" id="JAD82190.1"/>
    </source>
</evidence>
<reference evidence="2" key="1">
    <citation type="submission" date="2014-09" db="EMBL/GenBank/DDBJ databases">
        <authorList>
            <person name="Magalhaes I.L.F."/>
            <person name="Oliveira U."/>
            <person name="Santos F.R."/>
            <person name="Vidigal T.H.D.A."/>
            <person name="Brescovit A.D."/>
            <person name="Santos A.J."/>
        </authorList>
    </citation>
    <scope>NUCLEOTIDE SEQUENCE</scope>
    <source>
        <tissue evidence="2">Shoot tissue taken approximately 20 cm above the soil surface</tissue>
    </source>
</reference>
<dbReference type="AlphaFoldDB" id="A0A0A9D958"/>
<accession>A0A0A9D958</accession>
<name>A0A0A9D958_ARUDO</name>
<evidence type="ECO:0000256" key="1">
    <source>
        <dbReference type="SAM" id="Phobius"/>
    </source>
</evidence>